<dbReference type="PANTHER" id="PTHR13627:SF34">
    <property type="entry name" value="RIBITOL-5-PHOSPHATE TRANSFERASE"/>
    <property type="match status" value="1"/>
</dbReference>
<organism evidence="3 4">
    <name type="scientific">Halocaridina rubra</name>
    <name type="common">Hawaiian red shrimp</name>
    <dbReference type="NCBI Taxonomy" id="373956"/>
    <lineage>
        <taxon>Eukaryota</taxon>
        <taxon>Metazoa</taxon>
        <taxon>Ecdysozoa</taxon>
        <taxon>Arthropoda</taxon>
        <taxon>Crustacea</taxon>
        <taxon>Multicrustacea</taxon>
        <taxon>Malacostraca</taxon>
        <taxon>Eumalacostraca</taxon>
        <taxon>Eucarida</taxon>
        <taxon>Decapoda</taxon>
        <taxon>Pleocyemata</taxon>
        <taxon>Caridea</taxon>
        <taxon>Atyoidea</taxon>
        <taxon>Atyidae</taxon>
        <taxon>Halocaridina</taxon>
    </lineage>
</organism>
<dbReference type="EMBL" id="JAXCGZ010008235">
    <property type="protein sequence ID" value="KAK7077808.1"/>
    <property type="molecule type" value="Genomic_DNA"/>
</dbReference>
<evidence type="ECO:0000313" key="4">
    <source>
        <dbReference type="Proteomes" id="UP001381693"/>
    </source>
</evidence>
<feature type="transmembrane region" description="Helical" evidence="1">
    <location>
        <begin position="20"/>
        <end position="36"/>
    </location>
</feature>
<feature type="non-terminal residue" evidence="3">
    <location>
        <position position="1"/>
    </location>
</feature>
<feature type="domain" description="LicD/FKTN/FKRP nucleotidyltransferase" evidence="2">
    <location>
        <begin position="448"/>
        <end position="494"/>
    </location>
</feature>
<dbReference type="PANTHER" id="PTHR13627">
    <property type="entry name" value="FUKUTIN RELATED PROTEIN"/>
    <property type="match status" value="1"/>
</dbReference>
<comment type="caution">
    <text evidence="3">The sequence shown here is derived from an EMBL/GenBank/DDBJ whole genome shotgun (WGS) entry which is preliminary data.</text>
</comment>
<protein>
    <recommendedName>
        <fullName evidence="2">LicD/FKTN/FKRP nucleotidyltransferase domain-containing protein</fullName>
    </recommendedName>
</protein>
<gene>
    <name evidence="3" type="ORF">SK128_020512</name>
</gene>
<keyword evidence="1" id="KW-0472">Membrane</keyword>
<accession>A0AAN8XB07</accession>
<evidence type="ECO:0000259" key="2">
    <source>
        <dbReference type="Pfam" id="PF04991"/>
    </source>
</evidence>
<dbReference type="GO" id="GO:0009100">
    <property type="term" value="P:glycoprotein metabolic process"/>
    <property type="evidence" value="ECO:0007669"/>
    <property type="project" value="UniProtKB-ARBA"/>
</dbReference>
<sequence>VMLQALAIVKQKCPRPRSNIGKLFVLIVVSIVYSYYTTAKINLMDISILHKVKEAITSQENFNSKESYRKQLAEMISSVLREIQPLGGNKSIINEEWANKLAAVVEKLDPRISLLEKSTWDYSARLKKMGPAPKSPGIKRHVCPEVYFGNQYNHPWNQHGMEPEQCDYVPAFKTVLTAVLPATRWTSERVNFIAGQIRLSYDIPIVAIVASKAGIDKNIKNFAIKEIGKDDDEAVFMNEVIGDIKTPYVLLATNMMHFNNQSSLQRLVRVLDEIKHVQVAGGSARDLEGFWINGCIQQRMAIYEAVYAMGYYYSKFECMYCDDLLTPFVTTVQLIKDMPFTKGLKDKVLFRDWFATVKISGSLTLSCPDVMFYVSEHPRMTEEEWKTMAQIWHLEKISSYDENVYTFSCESIGITCTNPLNIISSYLLPPCCKSIMEKYMSYIVDYGRDNNLPFELQSGSALGAMKMGGYLPWDYDTDFVFECKDFNKWMEANKVLRPKGCNLIVIGQNKYMQMNCHYFFLELYCHTYNTTSQQYLPEAYQNMPTTIKYANRTVVSSANPGLHSRNRIGFDNLKHAAHWRTLKVTKEGAARGGYDNPGRWNKCKDSKHHSCLDKYPGDGSLPFVRPFLNL</sequence>
<dbReference type="InterPro" id="IPR007074">
    <property type="entry name" value="LicD/FKTN/FKRP_NTP_transf"/>
</dbReference>
<evidence type="ECO:0000256" key="1">
    <source>
        <dbReference type="SAM" id="Phobius"/>
    </source>
</evidence>
<dbReference type="Pfam" id="PF04991">
    <property type="entry name" value="LicD"/>
    <property type="match status" value="1"/>
</dbReference>
<keyword evidence="4" id="KW-1185">Reference proteome</keyword>
<proteinExistence type="predicted"/>
<evidence type="ECO:0000313" key="3">
    <source>
        <dbReference type="EMBL" id="KAK7077808.1"/>
    </source>
</evidence>
<name>A0AAN8XB07_HALRR</name>
<reference evidence="3 4" key="1">
    <citation type="submission" date="2023-11" db="EMBL/GenBank/DDBJ databases">
        <title>Halocaridina rubra genome assembly.</title>
        <authorList>
            <person name="Smith C."/>
        </authorList>
    </citation>
    <scope>NUCLEOTIDE SEQUENCE [LARGE SCALE GENOMIC DNA]</scope>
    <source>
        <strain evidence="3">EP-1</strain>
        <tissue evidence="3">Whole</tissue>
    </source>
</reference>
<dbReference type="InterPro" id="IPR052613">
    <property type="entry name" value="LicD_transferase"/>
</dbReference>
<keyword evidence="1" id="KW-0812">Transmembrane</keyword>
<keyword evidence="1" id="KW-1133">Transmembrane helix</keyword>
<dbReference type="Proteomes" id="UP001381693">
    <property type="component" value="Unassembled WGS sequence"/>
</dbReference>
<dbReference type="AlphaFoldDB" id="A0AAN8XB07"/>